<organism evidence="5 6">
    <name type="scientific">Natronorubrum texcoconense</name>
    <dbReference type="NCBI Taxonomy" id="1095776"/>
    <lineage>
        <taxon>Archaea</taxon>
        <taxon>Methanobacteriati</taxon>
        <taxon>Methanobacteriota</taxon>
        <taxon>Stenosarchaea group</taxon>
        <taxon>Halobacteria</taxon>
        <taxon>Halobacteriales</taxon>
        <taxon>Natrialbaceae</taxon>
        <taxon>Natronorubrum</taxon>
    </lineage>
</organism>
<dbReference type="RefSeq" id="WP_090309260.1">
    <property type="nucleotide sequence ID" value="NZ_FNFE01000005.1"/>
</dbReference>
<keyword evidence="6" id="KW-1185">Reference proteome</keyword>
<dbReference type="SUPFAM" id="SSF51735">
    <property type="entry name" value="NAD(P)-binding Rossmann-fold domains"/>
    <property type="match status" value="1"/>
</dbReference>
<dbReference type="SUPFAM" id="SSF48179">
    <property type="entry name" value="6-phosphogluconate dehydrogenase C-terminal domain-like"/>
    <property type="match status" value="1"/>
</dbReference>
<name>A0A1G9CP43_9EURY</name>
<evidence type="ECO:0000256" key="2">
    <source>
        <dbReference type="PIRSR" id="PIRSR000105-1"/>
    </source>
</evidence>
<dbReference type="OrthoDB" id="51300at2157"/>
<feature type="domain" description="3-hydroxyacyl-CoA dehydrogenase C-terminal" evidence="3">
    <location>
        <begin position="197"/>
        <end position="295"/>
    </location>
</feature>
<dbReference type="Proteomes" id="UP000198882">
    <property type="component" value="Unassembled WGS sequence"/>
</dbReference>
<gene>
    <name evidence="5" type="ORF">SAMN04515672_3264</name>
</gene>
<dbReference type="Pfam" id="PF00725">
    <property type="entry name" value="3HCDH"/>
    <property type="match status" value="1"/>
</dbReference>
<reference evidence="6" key="1">
    <citation type="submission" date="2016-10" db="EMBL/GenBank/DDBJ databases">
        <authorList>
            <person name="Varghese N."/>
            <person name="Submissions S."/>
        </authorList>
    </citation>
    <scope>NUCLEOTIDE SEQUENCE [LARGE SCALE GENOMIC DNA]</scope>
    <source>
        <strain evidence="6">B4,CECT 8067,JCM 17497</strain>
    </source>
</reference>
<evidence type="ECO:0000313" key="6">
    <source>
        <dbReference type="Proteomes" id="UP000198882"/>
    </source>
</evidence>
<dbReference type="GO" id="GO:0016616">
    <property type="term" value="F:oxidoreductase activity, acting on the CH-OH group of donors, NAD or NADP as acceptor"/>
    <property type="evidence" value="ECO:0007669"/>
    <property type="project" value="InterPro"/>
</dbReference>
<dbReference type="STRING" id="1095776.SAMN04515672_3264"/>
<dbReference type="EMBL" id="FNFE01000005">
    <property type="protein sequence ID" value="SDK53379.1"/>
    <property type="molecule type" value="Genomic_DNA"/>
</dbReference>
<dbReference type="Gene3D" id="3.40.50.720">
    <property type="entry name" value="NAD(P)-binding Rossmann-like Domain"/>
    <property type="match status" value="1"/>
</dbReference>
<dbReference type="GO" id="GO:0006631">
    <property type="term" value="P:fatty acid metabolic process"/>
    <property type="evidence" value="ECO:0007669"/>
    <property type="project" value="InterPro"/>
</dbReference>
<dbReference type="Gene3D" id="1.10.1040.10">
    <property type="entry name" value="N-(1-d-carboxylethyl)-l-norvaline Dehydrogenase, domain 2"/>
    <property type="match status" value="1"/>
</dbReference>
<dbReference type="Pfam" id="PF02737">
    <property type="entry name" value="3HCDH_N"/>
    <property type="match status" value="1"/>
</dbReference>
<evidence type="ECO:0000256" key="1">
    <source>
        <dbReference type="ARBA" id="ARBA00023002"/>
    </source>
</evidence>
<evidence type="ECO:0000313" key="5">
    <source>
        <dbReference type="EMBL" id="SDK53379.1"/>
    </source>
</evidence>
<dbReference type="PANTHER" id="PTHR48075:SF5">
    <property type="entry name" value="3-HYDROXYBUTYRYL-COA DEHYDROGENASE"/>
    <property type="match status" value="1"/>
</dbReference>
<accession>A0A1G9CP43</accession>
<feature type="domain" description="3-hydroxyacyl-CoA dehydrogenase NAD binding" evidence="4">
    <location>
        <begin position="16"/>
        <end position="193"/>
    </location>
</feature>
<feature type="site" description="Important for catalytic activity" evidence="2">
    <location>
        <position position="150"/>
    </location>
</feature>
<keyword evidence="1" id="KW-0560">Oxidoreductase</keyword>
<dbReference type="AlphaFoldDB" id="A0A1G9CP43"/>
<protein>
    <submittedName>
        <fullName evidence="5">3-hydroxybutyryl-CoA dehydrogenase</fullName>
    </submittedName>
</protein>
<proteinExistence type="predicted"/>
<dbReference type="InterPro" id="IPR013328">
    <property type="entry name" value="6PGD_dom2"/>
</dbReference>
<dbReference type="InterPro" id="IPR006176">
    <property type="entry name" value="3-OHacyl-CoA_DH_NAD-bd"/>
</dbReference>
<dbReference type="InterPro" id="IPR022694">
    <property type="entry name" value="3-OHacyl-CoA_DH"/>
</dbReference>
<sequence length="335" mass="36052">MEGNSPDDNEAAPRPAIIGAGTMGRNIAVASAVGGQPVTLFDIDDEALADAESEVRSTVRTLTDRGVADVTDVSEVRERVTYVSDLETAVADAPLIIEAVTEDRETKAAVYDRIERHASPSATLATNTSSLSITELAASLAHPERFCGMHWFHPAHIVPVVEVVYGEHTTDETVDVATAFLETIGKDPVVVEEDIPGFIANRIQSAMAREAWALLGAGVASAEDIDRAVKGTFGFRLPTLGVLEKGDHSGLDVHHTVLSELLEEIDRQTTPPSVLSDLVAEGRLGVKTDRGVYDWSDADLERTMAERDQRLLDQLEVYRAARGPPDAPDEFESGS</sequence>
<evidence type="ECO:0000259" key="3">
    <source>
        <dbReference type="Pfam" id="PF00725"/>
    </source>
</evidence>
<dbReference type="InterPro" id="IPR036291">
    <property type="entry name" value="NAD(P)-bd_dom_sf"/>
</dbReference>
<evidence type="ECO:0000259" key="4">
    <source>
        <dbReference type="Pfam" id="PF02737"/>
    </source>
</evidence>
<dbReference type="PANTHER" id="PTHR48075">
    <property type="entry name" value="3-HYDROXYACYL-COA DEHYDROGENASE FAMILY PROTEIN"/>
    <property type="match status" value="1"/>
</dbReference>
<dbReference type="InterPro" id="IPR006108">
    <property type="entry name" value="3HC_DH_C"/>
</dbReference>
<dbReference type="InterPro" id="IPR008927">
    <property type="entry name" value="6-PGluconate_DH-like_C_sf"/>
</dbReference>
<dbReference type="PIRSF" id="PIRSF000105">
    <property type="entry name" value="HCDH"/>
    <property type="match status" value="1"/>
</dbReference>
<dbReference type="GO" id="GO:0070403">
    <property type="term" value="F:NAD+ binding"/>
    <property type="evidence" value="ECO:0007669"/>
    <property type="project" value="InterPro"/>
</dbReference>